<dbReference type="EMBL" id="ML119052">
    <property type="protein sequence ID" value="ROT41595.1"/>
    <property type="molecule type" value="Genomic_DNA"/>
</dbReference>
<name>A0A3N2Q4Q2_SODAK</name>
<organism evidence="2 3">
    <name type="scientific">Sodiomyces alkalinus (strain CBS 110278 / VKM F-3762 / F11)</name>
    <name type="common">Alkaliphilic filamentous fungus</name>
    <dbReference type="NCBI Taxonomy" id="1314773"/>
    <lineage>
        <taxon>Eukaryota</taxon>
        <taxon>Fungi</taxon>
        <taxon>Dikarya</taxon>
        <taxon>Ascomycota</taxon>
        <taxon>Pezizomycotina</taxon>
        <taxon>Sordariomycetes</taxon>
        <taxon>Hypocreomycetidae</taxon>
        <taxon>Glomerellales</taxon>
        <taxon>Plectosphaerellaceae</taxon>
        <taxon>Sodiomyces</taxon>
    </lineage>
</organism>
<dbReference type="RefSeq" id="XP_028469401.1">
    <property type="nucleotide sequence ID" value="XM_028614025.1"/>
</dbReference>
<accession>A0A3N2Q4Q2</accession>
<dbReference type="AlphaFoldDB" id="A0A3N2Q4Q2"/>
<dbReference type="Proteomes" id="UP000272025">
    <property type="component" value="Unassembled WGS sequence"/>
</dbReference>
<keyword evidence="1" id="KW-0472">Membrane</keyword>
<feature type="transmembrane region" description="Helical" evidence="1">
    <location>
        <begin position="20"/>
        <end position="45"/>
    </location>
</feature>
<gene>
    <name evidence="2" type="ORF">SODALDRAFT_357656</name>
</gene>
<evidence type="ECO:0000313" key="3">
    <source>
        <dbReference type="Proteomes" id="UP000272025"/>
    </source>
</evidence>
<keyword evidence="3" id="KW-1185">Reference proteome</keyword>
<evidence type="ECO:0000256" key="1">
    <source>
        <dbReference type="SAM" id="Phobius"/>
    </source>
</evidence>
<sequence length="95" mass="10785">MSWSGDDEMGEKFLFLSFNRAVMCVPMPMLMLMSVSMSMSMSMPIAHASPRYQSVPTQEILRHKPILIIILLNVVSYLVSKLIIIKLIDHASWSV</sequence>
<dbReference type="GeneID" id="39582503"/>
<reference evidence="2 3" key="1">
    <citation type="journal article" date="2018" name="Mol. Ecol.">
        <title>The obligate alkalophilic soda-lake fungus Sodiomyces alkalinus has shifted to a protein diet.</title>
        <authorList>
            <person name="Grum-Grzhimaylo A.A."/>
            <person name="Falkoski D.L."/>
            <person name="van den Heuvel J."/>
            <person name="Valero-Jimenez C.A."/>
            <person name="Min B."/>
            <person name="Choi I.G."/>
            <person name="Lipzen A."/>
            <person name="Daum C.G."/>
            <person name="Aanen D.K."/>
            <person name="Tsang A."/>
            <person name="Henrissat B."/>
            <person name="Bilanenko E.N."/>
            <person name="de Vries R.P."/>
            <person name="van Kan J.A.L."/>
            <person name="Grigoriev I.V."/>
            <person name="Debets A.J.M."/>
        </authorList>
    </citation>
    <scope>NUCLEOTIDE SEQUENCE [LARGE SCALE GENOMIC DNA]</scope>
    <source>
        <strain evidence="2 3">F11</strain>
    </source>
</reference>
<feature type="transmembrane region" description="Helical" evidence="1">
    <location>
        <begin position="66"/>
        <end position="88"/>
    </location>
</feature>
<evidence type="ECO:0000313" key="2">
    <source>
        <dbReference type="EMBL" id="ROT41595.1"/>
    </source>
</evidence>
<keyword evidence="1" id="KW-1133">Transmembrane helix</keyword>
<protein>
    <submittedName>
        <fullName evidence="2">Uncharacterized protein</fullName>
    </submittedName>
</protein>
<keyword evidence="1" id="KW-0812">Transmembrane</keyword>
<proteinExistence type="predicted"/>